<name>A0ABP8QN17_9BACT</name>
<comment type="caution">
    <text evidence="1">The sequence shown here is derived from an EMBL/GenBank/DDBJ whole genome shotgun (WGS) entry which is preliminary data.</text>
</comment>
<dbReference type="RefSeq" id="WP_345229266.1">
    <property type="nucleotide sequence ID" value="NZ_BAABGQ010000010.1"/>
</dbReference>
<keyword evidence="2" id="KW-1185">Reference proteome</keyword>
<gene>
    <name evidence="1" type="ORF">GCM10023172_36680</name>
</gene>
<sequence length="142" mass="16334">MNGGNPQEALIDHKNPEKAMALEHTPEWEQLSQNHLEGRTAAFFCYGDEGGDELDAYGRPKLLRHKEYFDPAQEPFEDQRQAYAPLVWQCRYSGIEVPDALWRYQVFGEGKKYADDQAEDMVKNTDAKAHFDDWAEAFSGFV</sequence>
<dbReference type="Proteomes" id="UP001501243">
    <property type="component" value="Unassembled WGS sequence"/>
</dbReference>
<protein>
    <submittedName>
        <fullName evidence="1">Uncharacterized protein</fullName>
    </submittedName>
</protein>
<dbReference type="EMBL" id="BAABGQ010000010">
    <property type="protein sequence ID" value="GAA4506879.1"/>
    <property type="molecule type" value="Genomic_DNA"/>
</dbReference>
<organism evidence="1 2">
    <name type="scientific">Hymenobacter ginsengisoli</name>
    <dbReference type="NCBI Taxonomy" id="1051626"/>
    <lineage>
        <taxon>Bacteria</taxon>
        <taxon>Pseudomonadati</taxon>
        <taxon>Bacteroidota</taxon>
        <taxon>Cytophagia</taxon>
        <taxon>Cytophagales</taxon>
        <taxon>Hymenobacteraceae</taxon>
        <taxon>Hymenobacter</taxon>
    </lineage>
</organism>
<accession>A0ABP8QN17</accession>
<evidence type="ECO:0000313" key="2">
    <source>
        <dbReference type="Proteomes" id="UP001501243"/>
    </source>
</evidence>
<evidence type="ECO:0000313" key="1">
    <source>
        <dbReference type="EMBL" id="GAA4506879.1"/>
    </source>
</evidence>
<reference evidence="2" key="1">
    <citation type="journal article" date="2019" name="Int. J. Syst. Evol. Microbiol.">
        <title>The Global Catalogue of Microorganisms (GCM) 10K type strain sequencing project: providing services to taxonomists for standard genome sequencing and annotation.</title>
        <authorList>
            <consortium name="The Broad Institute Genomics Platform"/>
            <consortium name="The Broad Institute Genome Sequencing Center for Infectious Disease"/>
            <person name="Wu L."/>
            <person name="Ma J."/>
        </authorList>
    </citation>
    <scope>NUCLEOTIDE SEQUENCE [LARGE SCALE GENOMIC DNA]</scope>
    <source>
        <strain evidence="2">JCM 17841</strain>
    </source>
</reference>
<proteinExistence type="predicted"/>